<organism evidence="2">
    <name type="scientific">Trypanosoma vivax (strain Y486)</name>
    <dbReference type="NCBI Taxonomy" id="1055687"/>
    <lineage>
        <taxon>Eukaryota</taxon>
        <taxon>Discoba</taxon>
        <taxon>Euglenozoa</taxon>
        <taxon>Kinetoplastea</taxon>
        <taxon>Metakinetoplastina</taxon>
        <taxon>Trypanosomatida</taxon>
        <taxon>Trypanosomatidae</taxon>
        <taxon>Trypanosoma</taxon>
        <taxon>Duttonella</taxon>
    </lineage>
</organism>
<dbReference type="SUPFAM" id="SSF52540">
    <property type="entry name" value="P-loop containing nucleoside triphosphate hydrolases"/>
    <property type="match status" value="1"/>
</dbReference>
<gene>
    <name evidence="2" type="ORF">TVY486_0401290</name>
</gene>
<dbReference type="AlphaFoldDB" id="G0TU29"/>
<evidence type="ECO:0000256" key="1">
    <source>
        <dbReference type="SAM" id="Phobius"/>
    </source>
</evidence>
<keyword evidence="1" id="KW-1133">Transmembrane helix</keyword>
<dbReference type="InterPro" id="IPR027417">
    <property type="entry name" value="P-loop_NTPase"/>
</dbReference>
<keyword evidence="1" id="KW-0812">Transmembrane</keyword>
<evidence type="ECO:0000313" key="2">
    <source>
        <dbReference type="EMBL" id="CCC47463.1"/>
    </source>
</evidence>
<dbReference type="EMBL" id="HE573020">
    <property type="protein sequence ID" value="CCC47463.1"/>
    <property type="molecule type" value="Genomic_DNA"/>
</dbReference>
<name>G0TU29_TRYVY</name>
<keyword evidence="1" id="KW-0472">Membrane</keyword>
<feature type="transmembrane region" description="Helical" evidence="1">
    <location>
        <begin position="20"/>
        <end position="39"/>
    </location>
</feature>
<accession>G0TU29</accession>
<proteinExistence type="predicted"/>
<dbReference type="Gene3D" id="3.40.50.300">
    <property type="entry name" value="P-loop containing nucleotide triphosphate hydrolases"/>
    <property type="match status" value="1"/>
</dbReference>
<reference evidence="2" key="1">
    <citation type="journal article" date="2012" name="Proc. Natl. Acad. Sci. U.S.A.">
        <title>Antigenic diversity is generated by distinct evolutionary mechanisms in African trypanosome species.</title>
        <authorList>
            <person name="Jackson A.P."/>
            <person name="Berry A."/>
            <person name="Aslett M."/>
            <person name="Allison H.C."/>
            <person name="Burton P."/>
            <person name="Vavrova-Anderson J."/>
            <person name="Brown R."/>
            <person name="Browne H."/>
            <person name="Corton N."/>
            <person name="Hauser H."/>
            <person name="Gamble J."/>
            <person name="Gilderthorp R."/>
            <person name="Marcello L."/>
            <person name="McQuillan J."/>
            <person name="Otto T.D."/>
            <person name="Quail M.A."/>
            <person name="Sanders M.J."/>
            <person name="van Tonder A."/>
            <person name="Ginger M.L."/>
            <person name="Field M.C."/>
            <person name="Barry J.D."/>
            <person name="Hertz-Fowler C."/>
            <person name="Berriman M."/>
        </authorList>
    </citation>
    <scope>NUCLEOTIDE SEQUENCE</scope>
    <source>
        <strain evidence="2">Y486</strain>
    </source>
</reference>
<dbReference type="Pfam" id="PF13671">
    <property type="entry name" value="AAA_33"/>
    <property type="match status" value="1"/>
</dbReference>
<sequence length="236" mass="27544">MQRHSFLKTVALPVRGSAIKALLMVLLAILVNFVVLYLTRRYYGMLRDRAKRRHHRRSSNAHTHGKESVAKKSEPKMLFLLGLPGSGKTTWLTQYLGRCDDTHTVISADAVRTRITGRFDDFSHEEEVRGAIINEIVLRIRERCNVVLDDTRYVMNGEFRKCLASIVPSCRRIVKEFPISYHFAYARLQKDAEDGKLHHHYSEIELEDLEATFSAVRVTMKEEGWKQFLEKERRRR</sequence>
<protein>
    <submittedName>
        <fullName evidence="2">Uncharacterized protein</fullName>
    </submittedName>
</protein>